<dbReference type="FunFam" id="3.20.10.10:FF:000004">
    <property type="entry name" value="Branched-chain-amino-acid aminotransferase"/>
    <property type="match status" value="1"/>
</dbReference>
<dbReference type="InterPro" id="IPR036038">
    <property type="entry name" value="Aminotransferase-like"/>
</dbReference>
<evidence type="ECO:0000256" key="2">
    <source>
        <dbReference type="ARBA" id="ARBA00009320"/>
    </source>
</evidence>
<evidence type="ECO:0000256" key="1">
    <source>
        <dbReference type="ARBA" id="ARBA00001933"/>
    </source>
</evidence>
<dbReference type="GO" id="GO:0009099">
    <property type="term" value="P:L-valine biosynthetic process"/>
    <property type="evidence" value="ECO:0007669"/>
    <property type="project" value="TreeGrafter"/>
</dbReference>
<comment type="catalytic activity">
    <reaction evidence="11">
        <text>L-isoleucine + 2-oxoglutarate = (S)-3-methyl-2-oxopentanoate + L-glutamate</text>
        <dbReference type="Rhea" id="RHEA:24801"/>
        <dbReference type="ChEBI" id="CHEBI:16810"/>
        <dbReference type="ChEBI" id="CHEBI:29985"/>
        <dbReference type="ChEBI" id="CHEBI:35146"/>
        <dbReference type="ChEBI" id="CHEBI:58045"/>
        <dbReference type="EC" id="2.6.1.42"/>
    </reaction>
</comment>
<reference evidence="13" key="1">
    <citation type="submission" date="2014-10" db="EMBL/GenBank/DDBJ databases">
        <authorList>
            <person name="King R."/>
        </authorList>
    </citation>
    <scope>NUCLEOTIDE SEQUENCE [LARGE SCALE GENOMIC DNA]</scope>
    <source>
        <strain evidence="13">A3/5</strain>
    </source>
</reference>
<dbReference type="STRING" id="56646.A0A2L2TI24"/>
<dbReference type="Pfam" id="PF01063">
    <property type="entry name" value="Aminotran_4"/>
    <property type="match status" value="1"/>
</dbReference>
<evidence type="ECO:0000256" key="6">
    <source>
        <dbReference type="ARBA" id="ARBA00022898"/>
    </source>
</evidence>
<evidence type="ECO:0000256" key="7">
    <source>
        <dbReference type="ARBA" id="ARBA00023304"/>
    </source>
</evidence>
<dbReference type="AlphaFoldDB" id="A0A2L2TI24"/>
<dbReference type="EMBL" id="LN649229">
    <property type="protein sequence ID" value="CEI67673.1"/>
    <property type="molecule type" value="Genomic_DNA"/>
</dbReference>
<keyword evidence="13" id="KW-1185">Reference proteome</keyword>
<evidence type="ECO:0000313" key="12">
    <source>
        <dbReference type="EMBL" id="CEI67673.1"/>
    </source>
</evidence>
<dbReference type="PIRSF" id="PIRSF006468">
    <property type="entry name" value="BCAT1"/>
    <property type="match status" value="1"/>
</dbReference>
<dbReference type="GO" id="GO:0052655">
    <property type="term" value="F:L-valine-2-oxoglutarate transaminase activity"/>
    <property type="evidence" value="ECO:0007669"/>
    <property type="project" value="RHEA"/>
</dbReference>
<evidence type="ECO:0000256" key="10">
    <source>
        <dbReference type="RuleBase" id="RU004516"/>
    </source>
</evidence>
<comment type="cofactor">
    <cofactor evidence="1 10">
        <name>pyridoxal 5'-phosphate</name>
        <dbReference type="ChEBI" id="CHEBI:597326"/>
    </cofactor>
</comment>
<evidence type="ECO:0000256" key="8">
    <source>
        <dbReference type="PIRSR" id="PIRSR006468-1"/>
    </source>
</evidence>
<evidence type="ECO:0000256" key="3">
    <source>
        <dbReference type="ARBA" id="ARBA00022576"/>
    </source>
</evidence>
<dbReference type="EC" id="2.6.1.42" evidence="11"/>
<evidence type="ECO:0000256" key="4">
    <source>
        <dbReference type="ARBA" id="ARBA00022605"/>
    </source>
</evidence>
<keyword evidence="7 11" id="KW-0100">Branched-chain amino acid biosynthesis</keyword>
<dbReference type="GO" id="GO:0052654">
    <property type="term" value="F:L-leucine-2-oxoglutarate transaminase activity"/>
    <property type="evidence" value="ECO:0007669"/>
    <property type="project" value="RHEA"/>
</dbReference>
<dbReference type="Gene3D" id="3.30.470.10">
    <property type="match status" value="1"/>
</dbReference>
<sequence>MANHASTSSECPLDASRLIVTKTDKLNPIPEPGSAELWAQNACCDHMVIARWSVDQGWEAPELKPFGDISISPAASCLHYATQCFEGMKVYRGFDGKLRLFRPERNAKRLVMSSQRVSLPGFDEEELVKLIKALVRLDCPSEIPHSPLYVFSLLIRWLTKDKPGKFLYIRPAVIGNGRQIGIQIPAEATIIILMVSWPDYSSETPPGAPPKQHGLRLLTSENGSARAWPGGFGYAKIGANYGPSFLSLGECHKRGYDQILWVLGPDSQVTEAGASNFFVLIKNHDTGRPELITPPLDDKIILEGITRQSVLDLARSRLSDQLDVVETKFNMHDLKAAWKEGRILEAFVSGTAFFISPVSIIAFEGEDIDIPLKGSVPSGGCAETIKGWLRDIMFGNVDHEWGIVVHEE</sequence>
<dbReference type="InterPro" id="IPR001544">
    <property type="entry name" value="Aminotrans_IV"/>
</dbReference>
<comment type="catalytic activity">
    <reaction evidence="11">
        <text>L-valine + 2-oxoglutarate = 3-methyl-2-oxobutanoate + L-glutamate</text>
        <dbReference type="Rhea" id="RHEA:24813"/>
        <dbReference type="ChEBI" id="CHEBI:11851"/>
        <dbReference type="ChEBI" id="CHEBI:16810"/>
        <dbReference type="ChEBI" id="CHEBI:29985"/>
        <dbReference type="ChEBI" id="CHEBI:57762"/>
        <dbReference type="EC" id="2.6.1.42"/>
    </reaction>
</comment>
<dbReference type="PANTHER" id="PTHR11825">
    <property type="entry name" value="SUBGROUP IIII AMINOTRANSFERASE"/>
    <property type="match status" value="1"/>
</dbReference>
<dbReference type="InterPro" id="IPR005786">
    <property type="entry name" value="B_amino_transII"/>
</dbReference>
<proteinExistence type="inferred from homology"/>
<comment type="catalytic activity">
    <reaction evidence="11">
        <text>L-leucine + 2-oxoglutarate = 4-methyl-2-oxopentanoate + L-glutamate</text>
        <dbReference type="Rhea" id="RHEA:18321"/>
        <dbReference type="ChEBI" id="CHEBI:16810"/>
        <dbReference type="ChEBI" id="CHEBI:17865"/>
        <dbReference type="ChEBI" id="CHEBI:29985"/>
        <dbReference type="ChEBI" id="CHEBI:57427"/>
        <dbReference type="EC" id="2.6.1.42"/>
    </reaction>
</comment>
<keyword evidence="3 11" id="KW-0032">Aminotransferase</keyword>
<name>A0A2L2TI24_9HYPO</name>
<keyword evidence="6 10" id="KW-0663">Pyridoxal phosphate</keyword>
<dbReference type="InterPro" id="IPR043131">
    <property type="entry name" value="BCAT-like_N"/>
</dbReference>
<dbReference type="PROSITE" id="PS00770">
    <property type="entry name" value="AA_TRANSFER_CLASS_4"/>
    <property type="match status" value="1"/>
</dbReference>
<keyword evidence="4 11" id="KW-0028">Amino-acid biosynthesis</keyword>
<evidence type="ECO:0000313" key="13">
    <source>
        <dbReference type="Proteomes" id="UP000245910"/>
    </source>
</evidence>
<evidence type="ECO:0000256" key="11">
    <source>
        <dbReference type="RuleBase" id="RU004517"/>
    </source>
</evidence>
<dbReference type="Gene3D" id="3.20.10.10">
    <property type="entry name" value="D-amino Acid Aminotransferase, subunit A, domain 2"/>
    <property type="match status" value="1"/>
</dbReference>
<dbReference type="InterPro" id="IPR043132">
    <property type="entry name" value="BCAT-like_C"/>
</dbReference>
<dbReference type="SUPFAM" id="SSF56752">
    <property type="entry name" value="D-aminoacid aminotransferase-like PLP-dependent enzymes"/>
    <property type="match status" value="1"/>
</dbReference>
<dbReference type="Proteomes" id="UP000245910">
    <property type="component" value="Chromosome I"/>
</dbReference>
<keyword evidence="5 11" id="KW-0808">Transferase</keyword>
<organism evidence="12 13">
    <name type="scientific">Fusarium venenatum</name>
    <dbReference type="NCBI Taxonomy" id="56646"/>
    <lineage>
        <taxon>Eukaryota</taxon>
        <taxon>Fungi</taxon>
        <taxon>Dikarya</taxon>
        <taxon>Ascomycota</taxon>
        <taxon>Pezizomycotina</taxon>
        <taxon>Sordariomycetes</taxon>
        <taxon>Hypocreomycetidae</taxon>
        <taxon>Hypocreales</taxon>
        <taxon>Nectriaceae</taxon>
        <taxon>Fusarium</taxon>
    </lineage>
</organism>
<protein>
    <recommendedName>
        <fullName evidence="11">Branched-chain-amino-acid aminotransferase</fullName>
        <ecNumber evidence="11">2.6.1.42</ecNumber>
    </recommendedName>
</protein>
<dbReference type="GO" id="GO:0052656">
    <property type="term" value="F:L-isoleucine-2-oxoglutarate transaminase activity"/>
    <property type="evidence" value="ECO:0007669"/>
    <property type="project" value="RHEA"/>
</dbReference>
<dbReference type="GO" id="GO:0005739">
    <property type="term" value="C:mitochondrion"/>
    <property type="evidence" value="ECO:0007669"/>
    <property type="project" value="TreeGrafter"/>
</dbReference>
<dbReference type="PANTHER" id="PTHR11825:SF69">
    <property type="entry name" value="BRANCHED-CHAIN-AMINO-ACID AMINOTRANSFERASE"/>
    <property type="match status" value="1"/>
</dbReference>
<dbReference type="GO" id="GO:0009098">
    <property type="term" value="P:L-leucine biosynthetic process"/>
    <property type="evidence" value="ECO:0007669"/>
    <property type="project" value="TreeGrafter"/>
</dbReference>
<comment type="similarity">
    <text evidence="2 9">Belongs to the class-IV pyridoxal-phosphate-dependent aminotransferase family.</text>
</comment>
<dbReference type="InterPro" id="IPR018300">
    <property type="entry name" value="Aminotrans_IV_CS"/>
</dbReference>
<feature type="modified residue" description="N6-(pyridoxal phosphate)lysine" evidence="8">
    <location>
        <position position="236"/>
    </location>
</feature>
<evidence type="ECO:0000256" key="9">
    <source>
        <dbReference type="RuleBase" id="RU004106"/>
    </source>
</evidence>
<accession>A0A2L2TI24</accession>
<evidence type="ECO:0000256" key="5">
    <source>
        <dbReference type="ARBA" id="ARBA00022679"/>
    </source>
</evidence>